<sequence length="43" mass="5029">MSINQNPSQLNAKIFIALLLFNEIAIFLENYQLDSQRFSLNKK</sequence>
<organism evidence="1 2">
    <name type="scientific">Xenorhabdus hominickii</name>
    <dbReference type="NCBI Taxonomy" id="351679"/>
    <lineage>
        <taxon>Bacteria</taxon>
        <taxon>Pseudomonadati</taxon>
        <taxon>Pseudomonadota</taxon>
        <taxon>Gammaproteobacteria</taxon>
        <taxon>Enterobacterales</taxon>
        <taxon>Morganellaceae</taxon>
        <taxon>Xenorhabdus</taxon>
    </lineage>
</organism>
<proteinExistence type="predicted"/>
<reference evidence="1 2" key="1">
    <citation type="journal article" date="2017" name="Nat. Microbiol.">
        <title>Natural product diversity associated with the nematode symbionts Photorhabdus and Xenorhabdus.</title>
        <authorList>
            <person name="Tobias N.J."/>
            <person name="Wolff H."/>
            <person name="Djahanschiri B."/>
            <person name="Grundmann F."/>
            <person name="Kronenwerth M."/>
            <person name="Shi Y.M."/>
            <person name="Simonyi S."/>
            <person name="Grun P."/>
            <person name="Shapiro-Ilan D."/>
            <person name="Pidot S.J."/>
            <person name="Stinear T.P."/>
            <person name="Ebersberger I."/>
            <person name="Bode H.B."/>
        </authorList>
    </citation>
    <scope>NUCLEOTIDE SEQUENCE [LARGE SCALE GENOMIC DNA]</scope>
    <source>
        <strain evidence="1 2">DSM 17903</strain>
    </source>
</reference>
<name>A0A2G0Q6A0_XENHO</name>
<dbReference type="EMBL" id="NJAI01000004">
    <property type="protein sequence ID" value="PHM54758.1"/>
    <property type="molecule type" value="Genomic_DNA"/>
</dbReference>
<evidence type="ECO:0000313" key="2">
    <source>
        <dbReference type="Proteomes" id="UP000225433"/>
    </source>
</evidence>
<gene>
    <name evidence="1" type="ORF">Xhom_02709</name>
</gene>
<dbReference type="AlphaFoldDB" id="A0A2G0Q6A0"/>
<protein>
    <submittedName>
        <fullName evidence="1">Uncharacterized protein</fullName>
    </submittedName>
</protein>
<comment type="caution">
    <text evidence="1">The sequence shown here is derived from an EMBL/GenBank/DDBJ whole genome shotgun (WGS) entry which is preliminary data.</text>
</comment>
<dbReference type="Proteomes" id="UP000225433">
    <property type="component" value="Unassembled WGS sequence"/>
</dbReference>
<accession>A0A2G0Q6A0</accession>
<evidence type="ECO:0000313" key="1">
    <source>
        <dbReference type="EMBL" id="PHM54758.1"/>
    </source>
</evidence>